<gene>
    <name evidence="3" type="ORF">Tsubulata_045618</name>
</gene>
<feature type="signal peptide" evidence="2">
    <location>
        <begin position="1"/>
        <end position="18"/>
    </location>
</feature>
<keyword evidence="1" id="KW-0812">Transmembrane</keyword>
<organism evidence="3 4">
    <name type="scientific">Turnera subulata</name>
    <dbReference type="NCBI Taxonomy" id="218843"/>
    <lineage>
        <taxon>Eukaryota</taxon>
        <taxon>Viridiplantae</taxon>
        <taxon>Streptophyta</taxon>
        <taxon>Embryophyta</taxon>
        <taxon>Tracheophyta</taxon>
        <taxon>Spermatophyta</taxon>
        <taxon>Magnoliopsida</taxon>
        <taxon>eudicotyledons</taxon>
        <taxon>Gunneridae</taxon>
        <taxon>Pentapetalae</taxon>
        <taxon>rosids</taxon>
        <taxon>fabids</taxon>
        <taxon>Malpighiales</taxon>
        <taxon>Passifloraceae</taxon>
        <taxon>Turnera</taxon>
    </lineage>
</organism>
<evidence type="ECO:0000313" key="3">
    <source>
        <dbReference type="EMBL" id="KAJ4830814.1"/>
    </source>
</evidence>
<accession>A0A9Q0FHG6</accession>
<evidence type="ECO:0000313" key="4">
    <source>
        <dbReference type="Proteomes" id="UP001141552"/>
    </source>
</evidence>
<evidence type="ECO:0000256" key="1">
    <source>
        <dbReference type="SAM" id="Phobius"/>
    </source>
</evidence>
<evidence type="ECO:0000256" key="2">
    <source>
        <dbReference type="SAM" id="SignalP"/>
    </source>
</evidence>
<sequence length="98" mass="11241">MGLIKIWLMVVLLILVEGWWCTCLQGGEEEEEGGLVDMDAFYVALMVSHTVSMVATCVVLYMNPHWRRALFHSLELKFINCYQFLIDNVPFLSRLGVS</sequence>
<proteinExistence type="predicted"/>
<reference evidence="3" key="1">
    <citation type="submission" date="2022-02" db="EMBL/GenBank/DDBJ databases">
        <authorList>
            <person name="Henning P.M."/>
            <person name="McCubbin A.G."/>
            <person name="Shore J.S."/>
        </authorList>
    </citation>
    <scope>NUCLEOTIDE SEQUENCE</scope>
    <source>
        <strain evidence="3">F60SS</strain>
        <tissue evidence="3">Leaves</tissue>
    </source>
</reference>
<keyword evidence="4" id="KW-1185">Reference proteome</keyword>
<keyword evidence="2" id="KW-0732">Signal</keyword>
<keyword evidence="1" id="KW-0472">Membrane</keyword>
<keyword evidence="1" id="KW-1133">Transmembrane helix</keyword>
<comment type="caution">
    <text evidence="3">The sequence shown here is derived from an EMBL/GenBank/DDBJ whole genome shotgun (WGS) entry which is preliminary data.</text>
</comment>
<dbReference type="EMBL" id="JAKUCV010005532">
    <property type="protein sequence ID" value="KAJ4830814.1"/>
    <property type="molecule type" value="Genomic_DNA"/>
</dbReference>
<dbReference type="Proteomes" id="UP001141552">
    <property type="component" value="Unassembled WGS sequence"/>
</dbReference>
<feature type="chain" id="PRO_5040424184" evidence="2">
    <location>
        <begin position="19"/>
        <end position="98"/>
    </location>
</feature>
<protein>
    <submittedName>
        <fullName evidence="3">Uncharacterized protein</fullName>
    </submittedName>
</protein>
<feature type="transmembrane region" description="Helical" evidence="1">
    <location>
        <begin position="40"/>
        <end position="62"/>
    </location>
</feature>
<reference evidence="3" key="2">
    <citation type="journal article" date="2023" name="Plants (Basel)">
        <title>Annotation of the Turnera subulata (Passifloraceae) Draft Genome Reveals the S-Locus Evolved after the Divergence of Turneroideae from Passifloroideae in a Stepwise Manner.</title>
        <authorList>
            <person name="Henning P.M."/>
            <person name="Roalson E.H."/>
            <person name="Mir W."/>
            <person name="McCubbin A.G."/>
            <person name="Shore J.S."/>
        </authorList>
    </citation>
    <scope>NUCLEOTIDE SEQUENCE</scope>
    <source>
        <strain evidence="3">F60SS</strain>
    </source>
</reference>
<name>A0A9Q0FHG6_9ROSI</name>
<dbReference type="AlphaFoldDB" id="A0A9Q0FHG6"/>